<dbReference type="PANTHER" id="PTHR43364">
    <property type="entry name" value="NADH-SPECIFIC METHYLGLYOXAL REDUCTASE-RELATED"/>
    <property type="match status" value="1"/>
</dbReference>
<protein>
    <submittedName>
        <fullName evidence="4">General stress protein 69</fullName>
        <ecNumber evidence="4">1.1.1.-</ecNumber>
    </submittedName>
</protein>
<dbReference type="GO" id="GO:0016491">
    <property type="term" value="F:oxidoreductase activity"/>
    <property type="evidence" value="ECO:0007669"/>
    <property type="project" value="UniProtKB-KW"/>
</dbReference>
<evidence type="ECO:0000259" key="3">
    <source>
        <dbReference type="Pfam" id="PF00248"/>
    </source>
</evidence>
<name>A0A1J5RHN4_9ZZZZ</name>
<accession>A0A1J5RHN4</accession>
<evidence type="ECO:0000256" key="1">
    <source>
        <dbReference type="ARBA" id="ARBA00022857"/>
    </source>
</evidence>
<dbReference type="SUPFAM" id="SSF51430">
    <property type="entry name" value="NAD(P)-linked oxidoreductase"/>
    <property type="match status" value="1"/>
</dbReference>
<sequence length="356" mass="40317">MEYTKLADTDLNVSKICLGTMTYGDQNSEADAHEQLDYAVAQGINFIDTAEMYPVPPKAETYTRTETIVGTWLKNQPRDKIILGGKVSGPRRGMGWIRGGPPSLDRANIRAAIEGSLKRLQTDYIDVYQLHWPERNVPMFGQYLFDPANEFESGIYQQGEEKVWVSIHAQLEALSELVQEGKIRYVGLSNEQPWGLMEFLRIAKEYNLPRIASVQNCYNLINRGMEFGMTEVLYRENIGLLAYSPLAFGHLTAKYIDDPAAKGRVTMFLGYAQRYKKPNVVPASAAYAKLAREHGMTPTQMALSFVYHRWFVSSTIIGATTMTQLKENIDAWNTKLSPEVMQEIERLHLTMMNPAP</sequence>
<evidence type="ECO:0000256" key="2">
    <source>
        <dbReference type="ARBA" id="ARBA00023002"/>
    </source>
</evidence>
<dbReference type="EMBL" id="MLJW01000170">
    <property type="protein sequence ID" value="OIQ95289.1"/>
    <property type="molecule type" value="Genomic_DNA"/>
</dbReference>
<gene>
    <name evidence="4" type="primary">yhdN_17</name>
    <name evidence="4" type="ORF">GALL_227680</name>
</gene>
<proteinExistence type="predicted"/>
<dbReference type="Gene3D" id="3.20.20.100">
    <property type="entry name" value="NADP-dependent oxidoreductase domain"/>
    <property type="match status" value="1"/>
</dbReference>
<dbReference type="InterPro" id="IPR023210">
    <property type="entry name" value="NADP_OxRdtase_dom"/>
</dbReference>
<dbReference type="InterPro" id="IPR036812">
    <property type="entry name" value="NAD(P)_OxRdtase_dom_sf"/>
</dbReference>
<dbReference type="InterPro" id="IPR050523">
    <property type="entry name" value="AKR_Detox_Biosynth"/>
</dbReference>
<evidence type="ECO:0000313" key="4">
    <source>
        <dbReference type="EMBL" id="OIQ95289.1"/>
    </source>
</evidence>
<keyword evidence="2 4" id="KW-0560">Oxidoreductase</keyword>
<feature type="domain" description="NADP-dependent oxidoreductase" evidence="3">
    <location>
        <begin position="15"/>
        <end position="347"/>
    </location>
</feature>
<reference evidence="4" key="1">
    <citation type="submission" date="2016-10" db="EMBL/GenBank/DDBJ databases">
        <title>Sequence of Gallionella enrichment culture.</title>
        <authorList>
            <person name="Poehlein A."/>
            <person name="Muehling M."/>
            <person name="Daniel R."/>
        </authorList>
    </citation>
    <scope>NUCLEOTIDE SEQUENCE</scope>
</reference>
<dbReference type="PANTHER" id="PTHR43364:SF4">
    <property type="entry name" value="NAD(P)-LINKED OXIDOREDUCTASE SUPERFAMILY PROTEIN"/>
    <property type="match status" value="1"/>
</dbReference>
<dbReference type="FunFam" id="3.20.20.100:FF:000005">
    <property type="entry name" value="NADP(H)-dependent aldo-keto reductase"/>
    <property type="match status" value="1"/>
</dbReference>
<keyword evidence="1" id="KW-0521">NADP</keyword>
<dbReference type="AlphaFoldDB" id="A0A1J5RHN4"/>
<comment type="caution">
    <text evidence="4">The sequence shown here is derived from an EMBL/GenBank/DDBJ whole genome shotgun (WGS) entry which is preliminary data.</text>
</comment>
<dbReference type="Pfam" id="PF00248">
    <property type="entry name" value="Aldo_ket_red"/>
    <property type="match status" value="1"/>
</dbReference>
<dbReference type="EC" id="1.1.1.-" evidence="4"/>
<dbReference type="CDD" id="cd19094">
    <property type="entry name" value="AKR_Tas-like"/>
    <property type="match status" value="1"/>
</dbReference>
<organism evidence="4">
    <name type="scientific">mine drainage metagenome</name>
    <dbReference type="NCBI Taxonomy" id="410659"/>
    <lineage>
        <taxon>unclassified sequences</taxon>
        <taxon>metagenomes</taxon>
        <taxon>ecological metagenomes</taxon>
    </lineage>
</organism>